<keyword evidence="2 3" id="KW-0274">FAD</keyword>
<dbReference type="SUPFAM" id="SSF48173">
    <property type="entry name" value="Cryptochrome/photolyase FAD-binding domain"/>
    <property type="match status" value="1"/>
</dbReference>
<evidence type="ECO:0000256" key="1">
    <source>
        <dbReference type="ARBA" id="ARBA00022630"/>
    </source>
</evidence>
<dbReference type="Gene3D" id="1.25.40.80">
    <property type="match status" value="1"/>
</dbReference>
<dbReference type="InterPro" id="IPR002081">
    <property type="entry name" value="Cryptochrome/DNA_photolyase_1"/>
</dbReference>
<accession>A0A1Y5RPU0</accession>
<dbReference type="AlphaFoldDB" id="A0A1Y5RPU0"/>
<feature type="binding site" evidence="3">
    <location>
        <begin position="176"/>
        <end position="178"/>
    </location>
    <ligand>
        <name>FAD</name>
        <dbReference type="ChEBI" id="CHEBI:57692"/>
    </ligand>
</feature>
<dbReference type="GO" id="GO:0071949">
    <property type="term" value="F:FAD binding"/>
    <property type="evidence" value="ECO:0007669"/>
    <property type="project" value="TreeGrafter"/>
</dbReference>
<evidence type="ECO:0000313" key="6">
    <source>
        <dbReference type="Proteomes" id="UP000193900"/>
    </source>
</evidence>
<dbReference type="GO" id="GO:0032922">
    <property type="term" value="P:circadian regulation of gene expression"/>
    <property type="evidence" value="ECO:0007669"/>
    <property type="project" value="TreeGrafter"/>
</dbReference>
<organism evidence="5 6">
    <name type="scientific">Roseisalinus antarcticus</name>
    <dbReference type="NCBI Taxonomy" id="254357"/>
    <lineage>
        <taxon>Bacteria</taxon>
        <taxon>Pseudomonadati</taxon>
        <taxon>Pseudomonadota</taxon>
        <taxon>Alphaproteobacteria</taxon>
        <taxon>Rhodobacterales</taxon>
        <taxon>Roseobacteraceae</taxon>
        <taxon>Roseisalinus</taxon>
    </lineage>
</organism>
<dbReference type="PANTHER" id="PTHR11455:SF18">
    <property type="entry name" value="SI:CH1073-390K14.1"/>
    <property type="match status" value="1"/>
</dbReference>
<feature type="binding site" evidence="3">
    <location>
        <position position="72"/>
    </location>
    <ligand>
        <name>FAD</name>
        <dbReference type="ChEBI" id="CHEBI:57692"/>
    </ligand>
</feature>
<dbReference type="Gene3D" id="1.10.579.10">
    <property type="entry name" value="DNA Cyclobutane Dipyrimidine Photolyase, subunit A, domain 3"/>
    <property type="match status" value="1"/>
</dbReference>
<feature type="domain" description="Cryptochrome/DNA photolyase FAD-binding" evidence="4">
    <location>
        <begin position="72"/>
        <end position="197"/>
    </location>
</feature>
<feature type="binding site" evidence="3">
    <location>
        <position position="25"/>
    </location>
    <ligand>
        <name>FAD</name>
        <dbReference type="ChEBI" id="CHEBI:57692"/>
    </ligand>
</feature>
<keyword evidence="5" id="KW-0456">Lyase</keyword>
<dbReference type="GO" id="GO:0003904">
    <property type="term" value="F:deoxyribodipyrimidine photo-lyase activity"/>
    <property type="evidence" value="ECO:0007669"/>
    <property type="project" value="UniProtKB-EC"/>
</dbReference>
<evidence type="ECO:0000256" key="2">
    <source>
        <dbReference type="ARBA" id="ARBA00022827"/>
    </source>
</evidence>
<dbReference type="EC" id="4.1.99.3" evidence="5"/>
<dbReference type="InterPro" id="IPR005101">
    <property type="entry name" value="Cryptochr/Photolyase_FAD-bd"/>
</dbReference>
<dbReference type="Pfam" id="PF03441">
    <property type="entry name" value="FAD_binding_7"/>
    <property type="match status" value="1"/>
</dbReference>
<protein>
    <submittedName>
        <fullName evidence="5">Deoxyribodipyrimidine photo-lyase</fullName>
        <ecNumber evidence="5">4.1.99.3</ecNumber>
    </submittedName>
</protein>
<evidence type="ECO:0000313" key="5">
    <source>
        <dbReference type="EMBL" id="SLN19646.1"/>
    </source>
</evidence>
<sequence length="391" mass="43686">MHFDPSRSAGLKRLSDFLPKAGGAYAARRNHDLPGHPHVSGLSPYVRHRLVSEDEVVRAVLGRFARSTAEKFLQEVYWRTYWKGWMERRPETWVQYRADVRHGLNRVQTESGLRREWEAACRGETGIDAFDHWARQLVETGYLHNHARMWFASIWVFTLRLPWALGADFFLRHLLDGDPASNTLGWRWVAGLQTIGKTYLARPDNIARYTDGRFRPAGLATEAIPPGGPPHPPPGPVPVADQIAPDLRTGLLLHEEDLSVGWLLDICPAPVATAVLDASADRSPLSVSGQVTDFTEGAIADSLLRHAPRLGEVGRPEDLGAWARAHRLEQIVTAHAPQGPARERIEAWRRAGVPIRMGLRPSDAAAWPHAAKGFFAFKQEISGLLDRLRVT</sequence>
<dbReference type="GO" id="GO:0005737">
    <property type="term" value="C:cytoplasm"/>
    <property type="evidence" value="ECO:0007669"/>
    <property type="project" value="TreeGrafter"/>
</dbReference>
<comment type="cofactor">
    <cofactor evidence="3">
        <name>FAD</name>
        <dbReference type="ChEBI" id="CHEBI:57692"/>
    </cofactor>
    <text evidence="3">Binds 1 FAD per subunit.</text>
</comment>
<name>A0A1Y5RPU0_9RHOB</name>
<gene>
    <name evidence="5" type="primary">phr_1</name>
    <name evidence="5" type="ORF">ROA7023_00474</name>
</gene>
<dbReference type="GO" id="GO:0003677">
    <property type="term" value="F:DNA binding"/>
    <property type="evidence" value="ECO:0007669"/>
    <property type="project" value="TreeGrafter"/>
</dbReference>
<keyword evidence="6" id="KW-1185">Reference proteome</keyword>
<dbReference type="GO" id="GO:0043153">
    <property type="term" value="P:entrainment of circadian clock by photoperiod"/>
    <property type="evidence" value="ECO:0007669"/>
    <property type="project" value="TreeGrafter"/>
</dbReference>
<evidence type="ECO:0000259" key="4">
    <source>
        <dbReference type="Pfam" id="PF03441"/>
    </source>
</evidence>
<dbReference type="Proteomes" id="UP000193900">
    <property type="component" value="Unassembled WGS sequence"/>
</dbReference>
<keyword evidence="1 3" id="KW-0285">Flavoprotein</keyword>
<dbReference type="InterPro" id="IPR036134">
    <property type="entry name" value="Crypto/Photolyase_FAD-like_sf"/>
</dbReference>
<dbReference type="PANTHER" id="PTHR11455">
    <property type="entry name" value="CRYPTOCHROME"/>
    <property type="match status" value="1"/>
</dbReference>
<dbReference type="OrthoDB" id="9772484at2"/>
<reference evidence="5 6" key="1">
    <citation type="submission" date="2017-03" db="EMBL/GenBank/DDBJ databases">
        <authorList>
            <person name="Afonso C.L."/>
            <person name="Miller P.J."/>
            <person name="Scott M.A."/>
            <person name="Spackman E."/>
            <person name="Goraichik I."/>
            <person name="Dimitrov K.M."/>
            <person name="Suarez D.L."/>
            <person name="Swayne D.E."/>
        </authorList>
    </citation>
    <scope>NUCLEOTIDE SEQUENCE [LARGE SCALE GENOMIC DNA]</scope>
    <source>
        <strain evidence="5 6">CECT 7023</strain>
    </source>
</reference>
<evidence type="ECO:0000256" key="3">
    <source>
        <dbReference type="PIRSR" id="PIRSR602081-1"/>
    </source>
</evidence>
<dbReference type="EMBL" id="FWFZ01000001">
    <property type="protein sequence ID" value="SLN19646.1"/>
    <property type="molecule type" value="Genomic_DNA"/>
</dbReference>
<proteinExistence type="predicted"/>